<evidence type="ECO:0000256" key="3">
    <source>
        <dbReference type="ARBA" id="ARBA00022490"/>
    </source>
</evidence>
<evidence type="ECO:0000313" key="11">
    <source>
        <dbReference type="EMBL" id="QUC16176.1"/>
    </source>
</evidence>
<dbReference type="GO" id="GO:0005829">
    <property type="term" value="C:cytosol"/>
    <property type="evidence" value="ECO:0007669"/>
    <property type="project" value="UniProtKB-SubCell"/>
</dbReference>
<evidence type="ECO:0000256" key="5">
    <source>
        <dbReference type="ARBA" id="ARBA00022917"/>
    </source>
</evidence>
<reference evidence="11" key="1">
    <citation type="submission" date="2020-03" db="EMBL/GenBank/DDBJ databases">
        <title>A mixture of massive structural variations and highly conserved coding sequences in Ustilaginoidea virens genome.</title>
        <authorList>
            <person name="Zhang K."/>
            <person name="Zhao Z."/>
            <person name="Zhang Z."/>
            <person name="Li Y."/>
            <person name="Hsiang T."/>
            <person name="Sun W."/>
        </authorList>
    </citation>
    <scope>NUCLEOTIDE SEQUENCE</scope>
    <source>
        <strain evidence="11">UV-8b</strain>
    </source>
</reference>
<keyword evidence="5" id="KW-0648">Protein biosynthesis</keyword>
<dbReference type="OrthoDB" id="269919at2759"/>
<dbReference type="GO" id="GO:0005851">
    <property type="term" value="C:eukaryotic translation initiation factor 2B complex"/>
    <property type="evidence" value="ECO:0007669"/>
    <property type="project" value="TreeGrafter"/>
</dbReference>
<dbReference type="InterPro" id="IPR051855">
    <property type="entry name" value="eIF2B_beta_subunit"/>
</dbReference>
<evidence type="ECO:0000256" key="10">
    <source>
        <dbReference type="SAM" id="MobiDB-lite"/>
    </source>
</evidence>
<dbReference type="Gene3D" id="3.40.50.10470">
    <property type="entry name" value="Translation initiation factor eif-2b, domain 2"/>
    <property type="match status" value="1"/>
</dbReference>
<comment type="subunit">
    <text evidence="8">Component of the translation initiation factor 2B (eIF2B) complex which is a heterodecamer of two sets of five different subunits: alpha, beta, gamma, delta and epsilon. Subunits alpha, beta and delta comprise a regulatory subcomplex and subunits epsilon and gamma comprise a catalytic subcomplex. Within the complex, the hexameric regulatory complex resides at the center, with the two heterodimeric catalytic subcomplexes bound on opposite sides.</text>
</comment>
<proteinExistence type="inferred from homology"/>
<dbReference type="AlphaFoldDB" id="A0A8E5MEB4"/>
<dbReference type="PANTHER" id="PTHR45859">
    <property type="entry name" value="TRANSLATION INITIATION FACTOR EIF-2B SUBUNIT BETA"/>
    <property type="match status" value="1"/>
</dbReference>
<dbReference type="KEGG" id="uvi:66061195"/>
<dbReference type="PANTHER" id="PTHR45859:SF1">
    <property type="entry name" value="TRANSLATION INITIATION FACTOR EIF-2B SUBUNIT BETA"/>
    <property type="match status" value="1"/>
</dbReference>
<evidence type="ECO:0000256" key="7">
    <source>
        <dbReference type="ARBA" id="ARBA00044228"/>
    </source>
</evidence>
<evidence type="ECO:0000256" key="8">
    <source>
        <dbReference type="ARBA" id="ARBA00046432"/>
    </source>
</evidence>
<evidence type="ECO:0000256" key="4">
    <source>
        <dbReference type="ARBA" id="ARBA00022540"/>
    </source>
</evidence>
<dbReference type="Proteomes" id="UP000027002">
    <property type="component" value="Chromosome 1"/>
</dbReference>
<evidence type="ECO:0000256" key="1">
    <source>
        <dbReference type="ARBA" id="ARBA00004514"/>
    </source>
</evidence>
<comment type="similarity">
    <text evidence="2 9">Belongs to the eIF-2B alpha/beta/delta subunits family.</text>
</comment>
<dbReference type="InterPro" id="IPR000649">
    <property type="entry name" value="IF-2B-related"/>
</dbReference>
<feature type="region of interest" description="Disordered" evidence="10">
    <location>
        <begin position="106"/>
        <end position="133"/>
    </location>
</feature>
<gene>
    <name evidence="11" type="ORF">UV8b_00417</name>
</gene>
<keyword evidence="12" id="KW-1185">Reference proteome</keyword>
<accession>A0A8E5MEB4</accession>
<sequence length="451" mass="48623">MPSATAGYAPDLEKYIKSLRGQALEAAVETLISLLKRRQIRGSEPCAVATAHILLQVVARSKWQDVDGLIENVSRIGRRLVQAQPRELVIGNIVRRVLSLIRDEAAEDRNEASSETPSEAPTTPPHPSDTLGLLQSHPSILAKQESAVDYLSNPAVPPVRPGPMSSYSSVNVSKSLFHLLSASPPSLGDGFSSPHRNSGTSTPTRILHTTSSRVHALRSEVIDGIEEIKDEISQVDDQIAALAEVQIHPGDHILIHQPSSTVERFVLRAASKRKFTVFIVTEPPREQTQDVQQPIFRKKLVAAGITVINVMNSGLVAYMSKVNKVILGARAIAANGGAVTDAGAAAVARAAKEQGNAVVVLAGVYKLSPVTPFDEDSLIEWGDSSTFVSFADGSMVNQAEIRSAVTELVPAEFIDTYVTNLGTHSRDHLASLIAEHYKQEDVDFHLGDPCE</sequence>
<dbReference type="GeneID" id="66061195"/>
<comment type="subcellular location">
    <subcellularLocation>
        <location evidence="1">Cytoplasm</location>
        <location evidence="1">Cytosol</location>
    </subcellularLocation>
</comment>
<keyword evidence="3" id="KW-0963">Cytoplasm</keyword>
<organism evidence="11 12">
    <name type="scientific">Ustilaginoidea virens</name>
    <name type="common">Rice false smut fungus</name>
    <name type="synonym">Villosiclava virens</name>
    <dbReference type="NCBI Taxonomy" id="1159556"/>
    <lineage>
        <taxon>Eukaryota</taxon>
        <taxon>Fungi</taxon>
        <taxon>Dikarya</taxon>
        <taxon>Ascomycota</taxon>
        <taxon>Pezizomycotina</taxon>
        <taxon>Sordariomycetes</taxon>
        <taxon>Hypocreomycetidae</taxon>
        <taxon>Hypocreales</taxon>
        <taxon>Clavicipitaceae</taxon>
        <taxon>Ustilaginoidea</taxon>
    </lineage>
</organism>
<dbReference type="InterPro" id="IPR042529">
    <property type="entry name" value="IF_2B-like_C"/>
</dbReference>
<keyword evidence="4" id="KW-0396">Initiation factor</keyword>
<dbReference type="SUPFAM" id="SSF100950">
    <property type="entry name" value="NagB/RpiA/CoA transferase-like"/>
    <property type="match status" value="1"/>
</dbReference>
<dbReference type="GO" id="GO:0003743">
    <property type="term" value="F:translation initiation factor activity"/>
    <property type="evidence" value="ECO:0007669"/>
    <property type="project" value="UniProtKB-KW"/>
</dbReference>
<evidence type="ECO:0000256" key="2">
    <source>
        <dbReference type="ARBA" id="ARBA00007251"/>
    </source>
</evidence>
<dbReference type="EMBL" id="CP072753">
    <property type="protein sequence ID" value="QUC16176.1"/>
    <property type="molecule type" value="Genomic_DNA"/>
</dbReference>
<evidence type="ECO:0000313" key="12">
    <source>
        <dbReference type="Proteomes" id="UP000027002"/>
    </source>
</evidence>
<dbReference type="InterPro" id="IPR037171">
    <property type="entry name" value="NagB/RpiA_transferase-like"/>
</dbReference>
<evidence type="ECO:0000256" key="9">
    <source>
        <dbReference type="RuleBase" id="RU003814"/>
    </source>
</evidence>
<dbReference type="RefSeq" id="XP_042993849.1">
    <property type="nucleotide sequence ID" value="XM_043137915.1"/>
</dbReference>
<protein>
    <recommendedName>
        <fullName evidence="6">Translation initiation factor eIF2B subunit beta</fullName>
    </recommendedName>
    <alternativeName>
        <fullName evidence="7">eIF2B GDP-GTP exchange factor subunit beta</fullName>
    </alternativeName>
</protein>
<evidence type="ECO:0000256" key="6">
    <source>
        <dbReference type="ARBA" id="ARBA00044122"/>
    </source>
</evidence>
<dbReference type="Pfam" id="PF01008">
    <property type="entry name" value="IF-2B"/>
    <property type="match status" value="1"/>
</dbReference>
<dbReference type="GO" id="GO:0005085">
    <property type="term" value="F:guanyl-nucleotide exchange factor activity"/>
    <property type="evidence" value="ECO:0007669"/>
    <property type="project" value="TreeGrafter"/>
</dbReference>
<name>A0A8E5MEB4_USTVR</name>